<reference evidence="10 11" key="1">
    <citation type="submission" date="2016-05" db="EMBL/GenBank/DDBJ databases">
        <title>Genome sequencing of Trichophyton rubrum CMCC(F)T1i isolated from hair.</title>
        <authorList>
            <person name="Zhan P."/>
            <person name="Tao Y."/>
            <person name="Liu W."/>
        </authorList>
    </citation>
    <scope>NUCLEOTIDE SEQUENCE [LARGE SCALE GENOMIC DNA]</scope>
    <source>
        <strain evidence="11">CMCC(F)T1i</strain>
    </source>
</reference>
<name>A0A178F4A4_TRIRU</name>
<comment type="catalytic activity">
    <reaction evidence="7">
        <text>L-threonyl-[protein] + ATP = O-phospho-L-threonyl-[protein] + ADP + H(+)</text>
        <dbReference type="Rhea" id="RHEA:46608"/>
        <dbReference type="Rhea" id="RHEA-COMP:11060"/>
        <dbReference type="Rhea" id="RHEA-COMP:11605"/>
        <dbReference type="ChEBI" id="CHEBI:15378"/>
        <dbReference type="ChEBI" id="CHEBI:30013"/>
        <dbReference type="ChEBI" id="CHEBI:30616"/>
        <dbReference type="ChEBI" id="CHEBI:61977"/>
        <dbReference type="ChEBI" id="CHEBI:456216"/>
        <dbReference type="EC" id="2.7.11.1"/>
    </reaction>
</comment>
<evidence type="ECO:0000256" key="9">
    <source>
        <dbReference type="SAM" id="SignalP"/>
    </source>
</evidence>
<organism evidence="10 11">
    <name type="scientific">Trichophyton rubrum</name>
    <name type="common">Athlete's foot fungus</name>
    <name type="synonym">Epidermophyton rubrum</name>
    <dbReference type="NCBI Taxonomy" id="5551"/>
    <lineage>
        <taxon>Eukaryota</taxon>
        <taxon>Fungi</taxon>
        <taxon>Dikarya</taxon>
        <taxon>Ascomycota</taxon>
        <taxon>Pezizomycotina</taxon>
        <taxon>Eurotiomycetes</taxon>
        <taxon>Eurotiomycetidae</taxon>
        <taxon>Onygenales</taxon>
        <taxon>Arthrodermataceae</taxon>
        <taxon>Trichophyton</taxon>
    </lineage>
</organism>
<evidence type="ECO:0000256" key="3">
    <source>
        <dbReference type="ARBA" id="ARBA00022679"/>
    </source>
</evidence>
<dbReference type="GO" id="GO:0005634">
    <property type="term" value="C:nucleus"/>
    <property type="evidence" value="ECO:0007669"/>
    <property type="project" value="TreeGrafter"/>
</dbReference>
<dbReference type="GO" id="GO:0000245">
    <property type="term" value="P:spliceosomal complex assembly"/>
    <property type="evidence" value="ECO:0007669"/>
    <property type="project" value="TreeGrafter"/>
</dbReference>
<keyword evidence="3" id="KW-0808">Transferase</keyword>
<dbReference type="GO" id="GO:0005737">
    <property type="term" value="C:cytoplasm"/>
    <property type="evidence" value="ECO:0007669"/>
    <property type="project" value="TreeGrafter"/>
</dbReference>
<evidence type="ECO:0000256" key="1">
    <source>
        <dbReference type="ARBA" id="ARBA00012513"/>
    </source>
</evidence>
<dbReference type="PANTHER" id="PTHR47634:SF9">
    <property type="entry name" value="PROTEIN KINASE DOMAIN-CONTAINING PROTEIN-RELATED"/>
    <property type="match status" value="1"/>
</dbReference>
<dbReference type="EC" id="2.7.11.1" evidence="1"/>
<keyword evidence="6" id="KW-0067">ATP-binding</keyword>
<evidence type="ECO:0000256" key="5">
    <source>
        <dbReference type="ARBA" id="ARBA00022777"/>
    </source>
</evidence>
<keyword evidence="2" id="KW-0723">Serine/threonine-protein kinase</keyword>
<sequence length="263" mass="29415">MIMLHSLALRWAVYNSQGVPFEVVPVSSILEEEGYGMFKAGYYCSINIDDVYSSYRALSELGYGLTSTVWLARNIRYGGYHALLKIFARGTTTGPARGNSERTMNQSHPRRTHSGRFGLPNDWGMLVLGVVGEMVNGDVKRNHYAQPQVYRSPEVLLQAPWSYPAGIWNVGAMIWDVFEGSHLFYGTDPSPEKTYYTTRAHLTKIIRLLGPPPLDLPQNGTQRKEFISEDNCPIPKGNNSLKKAEVIFSGINKESSSTMSEGR</sequence>
<feature type="signal peptide" evidence="9">
    <location>
        <begin position="1"/>
        <end position="18"/>
    </location>
</feature>
<keyword evidence="9" id="KW-0732">Signal</keyword>
<dbReference type="VEuPathDB" id="FungiDB:TERG_04447"/>
<dbReference type="InterPro" id="IPR051334">
    <property type="entry name" value="SRPK"/>
</dbReference>
<proteinExistence type="predicted"/>
<evidence type="ECO:0000256" key="7">
    <source>
        <dbReference type="ARBA" id="ARBA00047899"/>
    </source>
</evidence>
<comment type="caution">
    <text evidence="10">The sequence shown here is derived from an EMBL/GenBank/DDBJ whole genome shotgun (WGS) entry which is preliminary data.</text>
</comment>
<dbReference type="GO" id="GO:0004674">
    <property type="term" value="F:protein serine/threonine kinase activity"/>
    <property type="evidence" value="ECO:0007669"/>
    <property type="project" value="UniProtKB-KW"/>
</dbReference>
<comment type="catalytic activity">
    <reaction evidence="8">
        <text>L-seryl-[protein] + ATP = O-phospho-L-seryl-[protein] + ADP + H(+)</text>
        <dbReference type="Rhea" id="RHEA:17989"/>
        <dbReference type="Rhea" id="RHEA-COMP:9863"/>
        <dbReference type="Rhea" id="RHEA-COMP:11604"/>
        <dbReference type="ChEBI" id="CHEBI:15378"/>
        <dbReference type="ChEBI" id="CHEBI:29999"/>
        <dbReference type="ChEBI" id="CHEBI:30616"/>
        <dbReference type="ChEBI" id="CHEBI:83421"/>
        <dbReference type="ChEBI" id="CHEBI:456216"/>
        <dbReference type="EC" id="2.7.11.1"/>
    </reaction>
</comment>
<dbReference type="GO" id="GO:0005524">
    <property type="term" value="F:ATP binding"/>
    <property type="evidence" value="ECO:0007669"/>
    <property type="project" value="UniProtKB-KW"/>
</dbReference>
<dbReference type="SUPFAM" id="SSF56112">
    <property type="entry name" value="Protein kinase-like (PK-like)"/>
    <property type="match status" value="1"/>
</dbReference>
<protein>
    <recommendedName>
        <fullName evidence="1">non-specific serine/threonine protein kinase</fullName>
        <ecNumber evidence="1">2.7.11.1</ecNumber>
    </recommendedName>
</protein>
<dbReference type="Gene3D" id="3.30.200.20">
    <property type="entry name" value="Phosphorylase Kinase, domain 1"/>
    <property type="match status" value="1"/>
</dbReference>
<dbReference type="VEuPathDB" id="FungiDB:TERG_04448"/>
<dbReference type="InterPro" id="IPR011009">
    <property type="entry name" value="Kinase-like_dom_sf"/>
</dbReference>
<keyword evidence="4" id="KW-0547">Nucleotide-binding</keyword>
<evidence type="ECO:0000256" key="6">
    <source>
        <dbReference type="ARBA" id="ARBA00022840"/>
    </source>
</evidence>
<evidence type="ECO:0000256" key="8">
    <source>
        <dbReference type="ARBA" id="ARBA00048679"/>
    </source>
</evidence>
<evidence type="ECO:0000256" key="2">
    <source>
        <dbReference type="ARBA" id="ARBA00022527"/>
    </source>
</evidence>
<accession>A0A178F4A4</accession>
<dbReference type="EMBL" id="LHPM01000012">
    <property type="protein sequence ID" value="OAL66815.1"/>
    <property type="molecule type" value="Genomic_DNA"/>
</dbReference>
<evidence type="ECO:0000313" key="11">
    <source>
        <dbReference type="Proteomes" id="UP000243015"/>
    </source>
</evidence>
<dbReference type="PANTHER" id="PTHR47634">
    <property type="entry name" value="PROTEIN KINASE DOMAIN-CONTAINING PROTEIN-RELATED"/>
    <property type="match status" value="1"/>
</dbReference>
<evidence type="ECO:0000313" key="10">
    <source>
        <dbReference type="EMBL" id="OAL66815.1"/>
    </source>
</evidence>
<dbReference type="GO" id="GO:0050684">
    <property type="term" value="P:regulation of mRNA processing"/>
    <property type="evidence" value="ECO:0007669"/>
    <property type="project" value="TreeGrafter"/>
</dbReference>
<gene>
    <name evidence="10" type="ORF">A7C99_2209</name>
</gene>
<keyword evidence="5" id="KW-0418">Kinase</keyword>
<dbReference type="AlphaFoldDB" id="A0A178F4A4"/>
<feature type="chain" id="PRO_5008085979" description="non-specific serine/threonine protein kinase" evidence="9">
    <location>
        <begin position="19"/>
        <end position="263"/>
    </location>
</feature>
<dbReference type="Gene3D" id="1.10.510.10">
    <property type="entry name" value="Transferase(Phosphotransferase) domain 1"/>
    <property type="match status" value="1"/>
</dbReference>
<evidence type="ECO:0000256" key="4">
    <source>
        <dbReference type="ARBA" id="ARBA00022741"/>
    </source>
</evidence>
<dbReference type="Proteomes" id="UP000243015">
    <property type="component" value="Unassembled WGS sequence"/>
</dbReference>